<dbReference type="GO" id="GO:0005829">
    <property type="term" value="C:cytosol"/>
    <property type="evidence" value="ECO:0007669"/>
    <property type="project" value="TreeGrafter"/>
</dbReference>
<evidence type="ECO:0000256" key="12">
    <source>
        <dbReference type="ARBA" id="ARBA00029736"/>
    </source>
</evidence>
<dbReference type="InterPro" id="IPR016009">
    <property type="entry name" value="tRNA_MeTrfase_TRMD/TRM10"/>
</dbReference>
<dbReference type="PANTHER" id="PTHR46417:SF1">
    <property type="entry name" value="TRNA (GUANINE-N(1)-)-METHYLTRANSFERASE"/>
    <property type="match status" value="1"/>
</dbReference>
<dbReference type="GO" id="GO:0002939">
    <property type="term" value="P:tRNA N1-guanine methylation"/>
    <property type="evidence" value="ECO:0007669"/>
    <property type="project" value="TreeGrafter"/>
</dbReference>
<evidence type="ECO:0000256" key="4">
    <source>
        <dbReference type="ARBA" id="ARBA00011738"/>
    </source>
</evidence>
<sequence>MHFDVFTLFPPMLSGALSESILARAQKKGILHVTLHNIRDYATDRHHTCDGYPYGGGGGMVMRPEPVVRAVETVLSRPQGWRLPDGGDRSELPAWNADESPLLPRSTPTILLTPQGRRFDQGVAAELSMHGRLALVCGRYEGVDERIRTQLITDELSIGDFVLSGGEFAALAIIDAVTRMLPGVLGHESGAMYDSFSDGLSGLLEGPQYTRPTAFREEAVPEVLVSGHHANVEQWRREQSLLRTLQRRPELLVQATEAGHLTKEDRQFLSSRGWEAPIDS</sequence>
<evidence type="ECO:0000256" key="3">
    <source>
        <dbReference type="ARBA" id="ARBA00007630"/>
    </source>
</evidence>
<keyword evidence="8 15" id="KW-0489">Methyltransferase</keyword>
<comment type="catalytic activity">
    <reaction evidence="14 15">
        <text>guanosine(37) in tRNA + S-adenosyl-L-methionine = N(1)-methylguanosine(37) in tRNA + S-adenosyl-L-homocysteine + H(+)</text>
        <dbReference type="Rhea" id="RHEA:36899"/>
        <dbReference type="Rhea" id="RHEA-COMP:10145"/>
        <dbReference type="Rhea" id="RHEA-COMP:10147"/>
        <dbReference type="ChEBI" id="CHEBI:15378"/>
        <dbReference type="ChEBI" id="CHEBI:57856"/>
        <dbReference type="ChEBI" id="CHEBI:59789"/>
        <dbReference type="ChEBI" id="CHEBI:73542"/>
        <dbReference type="ChEBI" id="CHEBI:74269"/>
        <dbReference type="EC" id="2.1.1.228"/>
    </reaction>
</comment>
<keyword evidence="11 15" id="KW-0819">tRNA processing</keyword>
<accession>A0A6B0YPT7</accession>
<dbReference type="Pfam" id="PF01746">
    <property type="entry name" value="tRNA_m1G_MT"/>
    <property type="match status" value="1"/>
</dbReference>
<evidence type="ECO:0000256" key="6">
    <source>
        <dbReference type="ARBA" id="ARBA00014679"/>
    </source>
</evidence>
<dbReference type="PIRSF" id="PIRSF000386">
    <property type="entry name" value="tRNA_mtase"/>
    <property type="match status" value="1"/>
</dbReference>
<evidence type="ECO:0000256" key="9">
    <source>
        <dbReference type="ARBA" id="ARBA00022679"/>
    </source>
</evidence>
<dbReference type="NCBIfam" id="NF000648">
    <property type="entry name" value="PRK00026.1"/>
    <property type="match status" value="1"/>
</dbReference>
<dbReference type="PANTHER" id="PTHR46417">
    <property type="entry name" value="TRNA (GUANINE-N(1)-)-METHYLTRANSFERASE"/>
    <property type="match status" value="1"/>
</dbReference>
<evidence type="ECO:0000256" key="5">
    <source>
        <dbReference type="ARBA" id="ARBA00012807"/>
    </source>
</evidence>
<dbReference type="SUPFAM" id="SSF75217">
    <property type="entry name" value="alpha/beta knot"/>
    <property type="match status" value="1"/>
</dbReference>
<evidence type="ECO:0000259" key="17">
    <source>
        <dbReference type="Pfam" id="PF01746"/>
    </source>
</evidence>
<comment type="function">
    <text evidence="1 15">Specifically methylates guanosine-37 in various tRNAs.</text>
</comment>
<keyword evidence="7 15" id="KW-0963">Cytoplasm</keyword>
<evidence type="ECO:0000256" key="10">
    <source>
        <dbReference type="ARBA" id="ARBA00022691"/>
    </source>
</evidence>
<name>A0A6B0YPT7_9CHLR</name>
<evidence type="ECO:0000256" key="14">
    <source>
        <dbReference type="ARBA" id="ARBA00047783"/>
    </source>
</evidence>
<dbReference type="GO" id="GO:0052906">
    <property type="term" value="F:tRNA (guanine(37)-N1)-methyltransferase activity"/>
    <property type="evidence" value="ECO:0007669"/>
    <property type="project" value="UniProtKB-UniRule"/>
</dbReference>
<dbReference type="EC" id="2.1.1.228" evidence="5 15"/>
<gene>
    <name evidence="15 18" type="primary">trmD</name>
    <name evidence="18" type="ORF">F4Y42_01850</name>
</gene>
<dbReference type="Gene3D" id="3.40.1280.10">
    <property type="match status" value="1"/>
</dbReference>
<dbReference type="Gene3D" id="1.10.1270.20">
    <property type="entry name" value="tRNA(m1g37)methyltransferase, domain 2"/>
    <property type="match status" value="1"/>
</dbReference>
<evidence type="ECO:0000256" key="15">
    <source>
        <dbReference type="HAMAP-Rule" id="MF_00605"/>
    </source>
</evidence>
<evidence type="ECO:0000313" key="18">
    <source>
        <dbReference type="EMBL" id="MXY92171.1"/>
    </source>
</evidence>
<evidence type="ECO:0000256" key="1">
    <source>
        <dbReference type="ARBA" id="ARBA00002634"/>
    </source>
</evidence>
<evidence type="ECO:0000256" key="7">
    <source>
        <dbReference type="ARBA" id="ARBA00022490"/>
    </source>
</evidence>
<evidence type="ECO:0000256" key="2">
    <source>
        <dbReference type="ARBA" id="ARBA00004496"/>
    </source>
</evidence>
<dbReference type="InterPro" id="IPR029028">
    <property type="entry name" value="Alpha/beta_knot_MTases"/>
</dbReference>
<dbReference type="InterPro" id="IPR029026">
    <property type="entry name" value="tRNA_m1G_MTases_N"/>
</dbReference>
<organism evidence="18">
    <name type="scientific">Caldilineaceae bacterium SB0664_bin_27</name>
    <dbReference type="NCBI Taxonomy" id="2605260"/>
    <lineage>
        <taxon>Bacteria</taxon>
        <taxon>Bacillati</taxon>
        <taxon>Chloroflexota</taxon>
        <taxon>Caldilineae</taxon>
        <taxon>Caldilineales</taxon>
        <taxon>Caldilineaceae</taxon>
    </lineage>
</organism>
<dbReference type="HAMAP" id="MF_00605">
    <property type="entry name" value="TrmD"/>
    <property type="match status" value="1"/>
</dbReference>
<dbReference type="CDD" id="cd18080">
    <property type="entry name" value="TrmD-like"/>
    <property type="match status" value="1"/>
</dbReference>
<evidence type="ECO:0000256" key="11">
    <source>
        <dbReference type="ARBA" id="ARBA00022694"/>
    </source>
</evidence>
<protein>
    <recommendedName>
        <fullName evidence="6 15">tRNA (guanine-N(1)-)-methyltransferase</fullName>
        <ecNumber evidence="5 15">2.1.1.228</ecNumber>
    </recommendedName>
    <alternativeName>
        <fullName evidence="12 15">M1G-methyltransferase</fullName>
    </alternativeName>
    <alternativeName>
        <fullName evidence="13 15">tRNA [GM37] methyltransferase</fullName>
    </alternativeName>
</protein>
<reference evidence="18" key="1">
    <citation type="submission" date="2019-09" db="EMBL/GenBank/DDBJ databases">
        <title>Characterisation of the sponge microbiome using genome-centric metagenomics.</title>
        <authorList>
            <person name="Engelberts J.P."/>
            <person name="Robbins S.J."/>
            <person name="De Goeij J.M."/>
            <person name="Aranda M."/>
            <person name="Bell S.C."/>
            <person name="Webster N.S."/>
        </authorList>
    </citation>
    <scope>NUCLEOTIDE SEQUENCE</scope>
    <source>
        <strain evidence="18">SB0664_bin_27</strain>
    </source>
</reference>
<evidence type="ECO:0000256" key="16">
    <source>
        <dbReference type="PIRSR" id="PIRSR000386-1"/>
    </source>
</evidence>
<feature type="binding site" evidence="15 16">
    <location>
        <begin position="158"/>
        <end position="163"/>
    </location>
    <ligand>
        <name>S-adenosyl-L-methionine</name>
        <dbReference type="ChEBI" id="CHEBI:59789"/>
    </ligand>
</feature>
<comment type="similarity">
    <text evidence="3 15">Belongs to the RNA methyltransferase TrmD family.</text>
</comment>
<evidence type="ECO:0000256" key="13">
    <source>
        <dbReference type="ARBA" id="ARBA00033392"/>
    </source>
</evidence>
<dbReference type="InterPro" id="IPR023148">
    <property type="entry name" value="tRNA_m1G_MeTrfase_C_sf"/>
</dbReference>
<comment type="subcellular location">
    <subcellularLocation>
        <location evidence="2 15">Cytoplasm</location>
    </subcellularLocation>
</comment>
<keyword evidence="9 15" id="KW-0808">Transferase</keyword>
<comment type="subunit">
    <text evidence="4 15">Homodimer.</text>
</comment>
<evidence type="ECO:0000256" key="8">
    <source>
        <dbReference type="ARBA" id="ARBA00022603"/>
    </source>
</evidence>
<keyword evidence="10 15" id="KW-0949">S-adenosyl-L-methionine</keyword>
<feature type="binding site" evidence="15 16">
    <location>
        <position position="138"/>
    </location>
    <ligand>
        <name>S-adenosyl-L-methionine</name>
        <dbReference type="ChEBI" id="CHEBI:59789"/>
    </ligand>
</feature>
<proteinExistence type="inferred from homology"/>
<dbReference type="AlphaFoldDB" id="A0A6B0YPT7"/>
<feature type="domain" description="tRNA methyltransferase TRMD/TRM10-type" evidence="17">
    <location>
        <begin position="1"/>
        <end position="252"/>
    </location>
</feature>
<comment type="caution">
    <text evidence="18">The sequence shown here is derived from an EMBL/GenBank/DDBJ whole genome shotgun (WGS) entry which is preliminary data.</text>
</comment>
<dbReference type="EMBL" id="VXRG01000021">
    <property type="protein sequence ID" value="MXY92171.1"/>
    <property type="molecule type" value="Genomic_DNA"/>
</dbReference>
<dbReference type="InterPro" id="IPR002649">
    <property type="entry name" value="tRNA_m1G_MeTrfase_TrmD"/>
</dbReference>